<dbReference type="EMBL" id="LT615367">
    <property type="protein sequence ID" value="SLM64214.1"/>
    <property type="molecule type" value="Genomic_DNA"/>
</dbReference>
<keyword evidence="2" id="KW-1185">Reference proteome</keyword>
<sequence length="193" mass="22090">MLIVSDRINSIRDLHIRLGTLGPAGTSSEYVAKKFIKNHLESNNTKCEITLYDTFEEAKEKLLDGSINYIICPHAYKKINDFYMHPLISLIEIFQCDTPMYGVAVRQDYLFENKDLEEQVIVSHSAPLELVTNYLGKKTHFHLVNSTSKAAELISNGEFNLAITNEEAVKKFGLKFVYEFKKISMSWSLFGRV</sequence>
<evidence type="ECO:0000313" key="1">
    <source>
        <dbReference type="EMBL" id="SLM64214.1"/>
    </source>
</evidence>
<gene>
    <name evidence="1" type="primary">bacA</name>
    <name evidence="1" type="ORF">DAQ1742_03406</name>
</gene>
<dbReference type="AlphaFoldDB" id="A0A375ADN9"/>
<dbReference type="KEGG" id="daq:DAQ1742_03406"/>
<name>A0A375ADN9_9GAMM</name>
<reference evidence="1 2" key="1">
    <citation type="submission" date="2016-09" db="EMBL/GenBank/DDBJ databases">
        <authorList>
            <person name="Reverchon S."/>
            <person name="Nasser W."/>
            <person name="Leonard S."/>
            <person name="Brochier C."/>
            <person name="Duprey A."/>
        </authorList>
    </citation>
    <scope>NUCLEOTIDE SEQUENCE [LARGE SCALE GENOMIC DNA]</scope>
    <source>
        <strain evidence="1 2">174/2</strain>
    </source>
</reference>
<accession>A0A375ADN9</accession>
<dbReference type="Proteomes" id="UP000294820">
    <property type="component" value="Chromosome 1"/>
</dbReference>
<evidence type="ECO:0000313" key="2">
    <source>
        <dbReference type="Proteomes" id="UP000294820"/>
    </source>
</evidence>
<protein>
    <submittedName>
        <fullName evidence="1">Bacilysin biosynthesis protein BacA Similarities with prephenate dehydratase</fullName>
    </submittedName>
</protein>
<organism evidence="1 2">
    <name type="scientific">Dickeya aquatica</name>
    <dbReference type="NCBI Taxonomy" id="1401087"/>
    <lineage>
        <taxon>Bacteria</taxon>
        <taxon>Pseudomonadati</taxon>
        <taxon>Pseudomonadota</taxon>
        <taxon>Gammaproteobacteria</taxon>
        <taxon>Enterobacterales</taxon>
        <taxon>Pectobacteriaceae</taxon>
        <taxon>Dickeya</taxon>
    </lineage>
</organism>
<proteinExistence type="predicted"/>
<dbReference type="RefSeq" id="WP_067486620.1">
    <property type="nucleotide sequence ID" value="NZ_LT615367.1"/>
</dbReference>
<dbReference type="Gene3D" id="3.40.190.10">
    <property type="entry name" value="Periplasmic binding protein-like II"/>
    <property type="match status" value="1"/>
</dbReference>
<dbReference type="SUPFAM" id="SSF53850">
    <property type="entry name" value="Periplasmic binding protein-like II"/>
    <property type="match status" value="1"/>
</dbReference>